<comment type="caution">
    <text evidence="1">The sequence shown here is derived from an EMBL/GenBank/DDBJ whole genome shotgun (WGS) entry which is preliminary data.</text>
</comment>
<dbReference type="Proteomes" id="UP000278587">
    <property type="component" value="Unassembled WGS sequence"/>
</dbReference>
<protein>
    <submittedName>
        <fullName evidence="1">Uncharacterized protein</fullName>
    </submittedName>
</protein>
<accession>A0A3M3B9W1</accession>
<sequence length="74" mass="8050">MDEQAVISRLKEQVGSLANVLSSPPVDVHLSGATADSFTLAVRPFCHHDNYETVHCQTLGVIRTLMQDMPATKA</sequence>
<dbReference type="InterPro" id="IPR011066">
    <property type="entry name" value="MscS_channel_C_sf"/>
</dbReference>
<evidence type="ECO:0000313" key="2">
    <source>
        <dbReference type="Proteomes" id="UP000278587"/>
    </source>
</evidence>
<dbReference type="EMBL" id="RBOC01000098">
    <property type="protein sequence ID" value="RMM09468.1"/>
    <property type="molecule type" value="Genomic_DNA"/>
</dbReference>
<dbReference type="GO" id="GO:0016020">
    <property type="term" value="C:membrane"/>
    <property type="evidence" value="ECO:0007669"/>
    <property type="project" value="InterPro"/>
</dbReference>
<reference evidence="1 2" key="1">
    <citation type="submission" date="2018-08" db="EMBL/GenBank/DDBJ databases">
        <title>Recombination of ecologically and evolutionarily significant loci maintains genetic cohesion in the Pseudomonas syringae species complex.</title>
        <authorList>
            <person name="Dillon M."/>
            <person name="Thakur S."/>
            <person name="Almeida R.N.D."/>
            <person name="Weir B.S."/>
            <person name="Guttman D.S."/>
        </authorList>
    </citation>
    <scope>NUCLEOTIDE SEQUENCE [LARGE SCALE GENOMIC DNA]</scope>
    <source>
        <strain evidence="1 2">ICMP 4086</strain>
    </source>
</reference>
<dbReference type="SUPFAM" id="SSF82689">
    <property type="entry name" value="Mechanosensitive channel protein MscS (YggB), C-terminal domain"/>
    <property type="match status" value="1"/>
</dbReference>
<name>A0A3M3B9W1_9PSED</name>
<organism evidence="1 2">
    <name type="scientific">Pseudomonas caricapapayae</name>
    <dbReference type="NCBI Taxonomy" id="46678"/>
    <lineage>
        <taxon>Bacteria</taxon>
        <taxon>Pseudomonadati</taxon>
        <taxon>Pseudomonadota</taxon>
        <taxon>Gammaproteobacteria</taxon>
        <taxon>Pseudomonadales</taxon>
        <taxon>Pseudomonadaceae</taxon>
        <taxon>Pseudomonas</taxon>
    </lineage>
</organism>
<dbReference type="AlphaFoldDB" id="A0A3M3B9W1"/>
<gene>
    <name evidence="1" type="ORF">ALQ84_200304</name>
</gene>
<evidence type="ECO:0000313" key="1">
    <source>
        <dbReference type="EMBL" id="RMM09468.1"/>
    </source>
</evidence>
<proteinExistence type="predicted"/>